<dbReference type="Proteomes" id="UP000094056">
    <property type="component" value="Unassembled WGS sequence"/>
</dbReference>
<name>A0A1E3XAC7_9BACT</name>
<sequence>MGLILLEENMFMIFAMITPDAVPNEKTKRPSTIMPSVSRLRNLSADNLLPTSRPRKIVTILMSECCVVSLKRLTTPAFSHKISEHQEAEEKILGQAKQFQKQRLL</sequence>
<evidence type="ECO:0000313" key="2">
    <source>
        <dbReference type="Proteomes" id="UP000094056"/>
    </source>
</evidence>
<dbReference type="AlphaFoldDB" id="A0A1E3XAC7"/>
<proteinExistence type="predicted"/>
<gene>
    <name evidence="1" type="ORF">SCARUB_02304</name>
</gene>
<protein>
    <submittedName>
        <fullName evidence="1">Uncharacterized protein</fullName>
    </submittedName>
</protein>
<evidence type="ECO:0000313" key="1">
    <source>
        <dbReference type="EMBL" id="ODS32553.1"/>
    </source>
</evidence>
<accession>A0A1E3XAC7</accession>
<organism evidence="1 2">
    <name type="scientific">Candidatus Scalindua rubra</name>
    <dbReference type="NCBI Taxonomy" id="1872076"/>
    <lineage>
        <taxon>Bacteria</taxon>
        <taxon>Pseudomonadati</taxon>
        <taxon>Planctomycetota</taxon>
        <taxon>Candidatus Brocadiia</taxon>
        <taxon>Candidatus Brocadiales</taxon>
        <taxon>Candidatus Scalinduaceae</taxon>
        <taxon>Candidatus Scalindua</taxon>
    </lineage>
</organism>
<comment type="caution">
    <text evidence="1">The sequence shown here is derived from an EMBL/GenBank/DDBJ whole genome shotgun (WGS) entry which is preliminary data.</text>
</comment>
<dbReference type="EMBL" id="MAYW01000057">
    <property type="protein sequence ID" value="ODS32553.1"/>
    <property type="molecule type" value="Genomic_DNA"/>
</dbReference>
<reference evidence="1 2" key="1">
    <citation type="submission" date="2016-07" db="EMBL/GenBank/DDBJ databases">
        <title>Draft genome of Scalindua rubra, obtained from a brine-seawater interface in the Red Sea, sheds light on salt adaptation in anammox bacteria.</title>
        <authorList>
            <person name="Speth D.R."/>
            <person name="Lagkouvardos I."/>
            <person name="Wang Y."/>
            <person name="Qian P.-Y."/>
            <person name="Dutilh B.E."/>
            <person name="Jetten M.S."/>
        </authorList>
    </citation>
    <scope>NUCLEOTIDE SEQUENCE [LARGE SCALE GENOMIC DNA]</scope>
    <source>
        <strain evidence="1">BSI-1</strain>
    </source>
</reference>